<evidence type="ECO:0000313" key="2">
    <source>
        <dbReference type="Proteomes" id="UP000632774"/>
    </source>
</evidence>
<protein>
    <recommendedName>
        <fullName evidence="3">YtxH-like protein</fullName>
    </recommendedName>
</protein>
<dbReference type="Proteomes" id="UP000632774">
    <property type="component" value="Unassembled WGS sequence"/>
</dbReference>
<keyword evidence="2" id="KW-1185">Reference proteome</keyword>
<name>A0ABR9XIG6_9SPHI</name>
<organism evidence="1 2">
    <name type="scientific">Mucilaginibacter boryungensis</name>
    <dbReference type="NCBI Taxonomy" id="768480"/>
    <lineage>
        <taxon>Bacteria</taxon>
        <taxon>Pseudomonadati</taxon>
        <taxon>Bacteroidota</taxon>
        <taxon>Sphingobacteriia</taxon>
        <taxon>Sphingobacteriales</taxon>
        <taxon>Sphingobacteriaceae</taxon>
        <taxon>Mucilaginibacter</taxon>
    </lineage>
</organism>
<reference evidence="1 2" key="1">
    <citation type="submission" date="2020-10" db="EMBL/GenBank/DDBJ databases">
        <title>Mucilaginibacter mali sp. nov., isolated from rhizosphere soil of apple orchard.</title>
        <authorList>
            <person name="Lee J.-S."/>
            <person name="Kim H.S."/>
            <person name="Kim J.-S."/>
        </authorList>
    </citation>
    <scope>NUCLEOTIDE SEQUENCE [LARGE SCALE GENOMIC DNA]</scope>
    <source>
        <strain evidence="1 2">KCTC 23157</strain>
    </source>
</reference>
<sequence>MKKIIIILGIILTSGITALALSIKNNEVKTTAEVKAERNELVKASGQEFNSVKSTITNAD</sequence>
<dbReference type="RefSeq" id="WP_194106367.1">
    <property type="nucleotide sequence ID" value="NZ_JADFFM010000001.1"/>
</dbReference>
<comment type="caution">
    <text evidence="1">The sequence shown here is derived from an EMBL/GenBank/DDBJ whole genome shotgun (WGS) entry which is preliminary data.</text>
</comment>
<evidence type="ECO:0000313" key="1">
    <source>
        <dbReference type="EMBL" id="MBE9667010.1"/>
    </source>
</evidence>
<gene>
    <name evidence="1" type="ORF">IRJ18_11615</name>
</gene>
<evidence type="ECO:0008006" key="3">
    <source>
        <dbReference type="Google" id="ProtNLM"/>
    </source>
</evidence>
<accession>A0ABR9XIG6</accession>
<proteinExistence type="predicted"/>
<dbReference type="EMBL" id="JADFFM010000001">
    <property type="protein sequence ID" value="MBE9667010.1"/>
    <property type="molecule type" value="Genomic_DNA"/>
</dbReference>